<reference evidence="2 3" key="1">
    <citation type="submission" date="2018-11" db="EMBL/GenBank/DDBJ databases">
        <title>Chryseotalea sanarue gen. nov., sp., nov., a member of the family Cytophagaceae, isolated from a brackish lake in Hamamatsu Japan.</title>
        <authorList>
            <person name="Maejima Y."/>
            <person name="Iino T."/>
            <person name="Muraguchi Y."/>
            <person name="Fukuda K."/>
            <person name="Ohkuma M."/>
            <person name="Moriuchi R."/>
            <person name="Dohra H."/>
            <person name="Kimbara K."/>
            <person name="Shintani M."/>
        </authorList>
    </citation>
    <scope>NUCLEOTIDE SEQUENCE [LARGE SCALE GENOMIC DNA]</scope>
    <source>
        <strain evidence="2 3">Ys</strain>
    </source>
</reference>
<dbReference type="EMBL" id="BHXQ01000003">
    <property type="protein sequence ID" value="GCC51494.1"/>
    <property type="molecule type" value="Genomic_DNA"/>
</dbReference>
<dbReference type="SUPFAM" id="SSF56300">
    <property type="entry name" value="Metallo-dependent phosphatases"/>
    <property type="match status" value="1"/>
</dbReference>
<dbReference type="Gene3D" id="3.60.21.70">
    <property type="entry name" value="PhoD-like phosphatase"/>
    <property type="match status" value="1"/>
</dbReference>
<dbReference type="RefSeq" id="WP_127122155.1">
    <property type="nucleotide sequence ID" value="NZ_BHXQ01000003.1"/>
</dbReference>
<dbReference type="OrthoDB" id="9763616at2"/>
<dbReference type="PANTHER" id="PTHR33987">
    <property type="entry name" value="CALCINEURIN-LIKE METALLO-PHOSPHOESTERASE SUPERFAMILY PROTEIN"/>
    <property type="match status" value="1"/>
</dbReference>
<keyword evidence="3" id="KW-1185">Reference proteome</keyword>
<dbReference type="InterPro" id="IPR038607">
    <property type="entry name" value="PhoD-like_sf"/>
</dbReference>
<evidence type="ECO:0000313" key="3">
    <source>
        <dbReference type="Proteomes" id="UP000288227"/>
    </source>
</evidence>
<accession>A0A401U9G2</accession>
<dbReference type="PANTHER" id="PTHR33987:SF1">
    <property type="entry name" value="CALCINEURIN-LIKE METALLO-PHOSPHOESTERASE SUPERFAMILY PROTEIN"/>
    <property type="match status" value="1"/>
</dbReference>
<evidence type="ECO:0000313" key="2">
    <source>
        <dbReference type="EMBL" id="GCC51494.1"/>
    </source>
</evidence>
<organism evidence="2 3">
    <name type="scientific">Chryseotalea sanaruensis</name>
    <dbReference type="NCBI Taxonomy" id="2482724"/>
    <lineage>
        <taxon>Bacteria</taxon>
        <taxon>Pseudomonadati</taxon>
        <taxon>Bacteroidota</taxon>
        <taxon>Cytophagia</taxon>
        <taxon>Cytophagales</taxon>
        <taxon>Chryseotaleaceae</taxon>
        <taxon>Chryseotalea</taxon>
    </lineage>
</organism>
<dbReference type="InterPro" id="IPR018946">
    <property type="entry name" value="PhoD-like_MPP"/>
</dbReference>
<protein>
    <submittedName>
        <fullName evidence="2">Alkaline phosphatase</fullName>
    </submittedName>
</protein>
<dbReference type="Pfam" id="PF09423">
    <property type="entry name" value="PhoD"/>
    <property type="match status" value="1"/>
</dbReference>
<evidence type="ECO:0000259" key="1">
    <source>
        <dbReference type="Pfam" id="PF09423"/>
    </source>
</evidence>
<name>A0A401U9G2_9BACT</name>
<feature type="domain" description="PhoD-like phosphatase metallophosphatase" evidence="1">
    <location>
        <begin position="69"/>
        <end position="258"/>
    </location>
</feature>
<dbReference type="AlphaFoldDB" id="A0A401U9G2"/>
<dbReference type="Proteomes" id="UP000288227">
    <property type="component" value="Unassembled WGS sequence"/>
</dbReference>
<dbReference type="InterPro" id="IPR029052">
    <property type="entry name" value="Metallo-depent_PP-like"/>
</dbReference>
<proteinExistence type="predicted"/>
<comment type="caution">
    <text evidence="2">The sequence shown here is derived from an EMBL/GenBank/DDBJ whole genome shotgun (WGS) entry which is preliminary data.</text>
</comment>
<sequence>MKNIIILVLSIVSFQTNAQEHFKIAFGSCSRQYLPQQLWEEIVSQQPEIWIWGGDNIYGDSHDMTFIAGEYKKQKENPGYQNLLATCPVTGTWDDHDYGINDGGKNFSKKKESKVLAATFLGFDESHSIWKHEGLYNSISLKKGERSIHIINLDTRYFRDTIKKVYYIDSLTKKSTYRYPANPEGDMLGEAQWQWFENELKNTDASLFIINSSVQLLAEEHRFERWATLPQAQQRFFDLLKRYLHKKVIVISGDRHIAELSKRNIEGLPYPLFDFTASGLSHTWSETWEEDNKYRIGELIIKRNFGILDIDFSNSGTLVTFKVIGENNVVLSKHQTKF</sequence>
<dbReference type="CDD" id="cd07389">
    <property type="entry name" value="MPP_PhoD"/>
    <property type="match status" value="1"/>
</dbReference>
<gene>
    <name evidence="2" type="ORF">SanaruYs_17190</name>
</gene>